<evidence type="ECO:0000256" key="1">
    <source>
        <dbReference type="SAM" id="MobiDB-lite"/>
    </source>
</evidence>
<proteinExistence type="predicted"/>
<evidence type="ECO:0000313" key="2">
    <source>
        <dbReference type="EMBL" id="KND99860.1"/>
    </source>
</evidence>
<name>A0A0L0P1G3_CANAR</name>
<dbReference type="EMBL" id="LGST01000021">
    <property type="protein sequence ID" value="KND99860.1"/>
    <property type="molecule type" value="Genomic_DNA"/>
</dbReference>
<reference evidence="3" key="1">
    <citation type="journal article" date="2015" name="BMC Genomics">
        <title>Draft genome of a commonly misdiagnosed multidrug resistant pathogen Candida auris.</title>
        <authorList>
            <person name="Chatterjee S."/>
            <person name="Alampalli S.V."/>
            <person name="Nageshan R.K."/>
            <person name="Chettiar S.T."/>
            <person name="Joshi S."/>
            <person name="Tatu U.S."/>
        </authorList>
    </citation>
    <scope>NUCLEOTIDE SEQUENCE [LARGE SCALE GENOMIC DNA]</scope>
    <source>
        <strain evidence="3">6684</strain>
    </source>
</reference>
<dbReference type="VEuPathDB" id="FungiDB:QG37_03285"/>
<protein>
    <submittedName>
        <fullName evidence="2">Uncharacterized protein</fullName>
    </submittedName>
</protein>
<dbReference type="Proteomes" id="UP000037122">
    <property type="component" value="Unassembled WGS sequence"/>
</dbReference>
<feature type="region of interest" description="Disordered" evidence="1">
    <location>
        <begin position="35"/>
        <end position="64"/>
    </location>
</feature>
<gene>
    <name evidence="2" type="ORF">QG37_03285</name>
</gene>
<comment type="caution">
    <text evidence="2">The sequence shown here is derived from an EMBL/GenBank/DDBJ whole genome shotgun (WGS) entry which is preliminary data.</text>
</comment>
<organism evidence="2 3">
    <name type="scientific">Candidozyma auris</name>
    <name type="common">Yeast</name>
    <name type="synonym">Candida auris</name>
    <dbReference type="NCBI Taxonomy" id="498019"/>
    <lineage>
        <taxon>Eukaryota</taxon>
        <taxon>Fungi</taxon>
        <taxon>Dikarya</taxon>
        <taxon>Ascomycota</taxon>
        <taxon>Saccharomycotina</taxon>
        <taxon>Pichiomycetes</taxon>
        <taxon>Metschnikowiaceae</taxon>
        <taxon>Candidozyma</taxon>
    </lineage>
</organism>
<dbReference type="AlphaFoldDB" id="A0A0L0P1G3"/>
<sequence length="64" mass="6938">MIIAQEDTFGYNTIKDIKSITNSWSSFLASGPLGLGAKNKKRDPPSSAIVERAQGSGLERRSLQ</sequence>
<evidence type="ECO:0000313" key="3">
    <source>
        <dbReference type="Proteomes" id="UP000037122"/>
    </source>
</evidence>
<accession>A0A0L0P1G3</accession>